<evidence type="ECO:0000313" key="2">
    <source>
        <dbReference type="Proteomes" id="UP000265520"/>
    </source>
</evidence>
<reference evidence="1 2" key="1">
    <citation type="journal article" date="2018" name="Front. Plant Sci.">
        <title>Red Clover (Trifolium pratense) and Zigzag Clover (T. medium) - A Picture of Genomic Similarities and Differences.</title>
        <authorList>
            <person name="Dluhosova J."/>
            <person name="Istvanek J."/>
            <person name="Nedelnik J."/>
            <person name="Repkova J."/>
        </authorList>
    </citation>
    <scope>NUCLEOTIDE SEQUENCE [LARGE SCALE GENOMIC DNA]</scope>
    <source>
        <strain evidence="2">cv. 10/8</strain>
        <tissue evidence="1">Leaf</tissue>
    </source>
</reference>
<evidence type="ECO:0000313" key="1">
    <source>
        <dbReference type="EMBL" id="MCI53916.1"/>
    </source>
</evidence>
<organism evidence="1 2">
    <name type="scientific">Trifolium medium</name>
    <dbReference type="NCBI Taxonomy" id="97028"/>
    <lineage>
        <taxon>Eukaryota</taxon>
        <taxon>Viridiplantae</taxon>
        <taxon>Streptophyta</taxon>
        <taxon>Embryophyta</taxon>
        <taxon>Tracheophyta</taxon>
        <taxon>Spermatophyta</taxon>
        <taxon>Magnoliopsida</taxon>
        <taxon>eudicotyledons</taxon>
        <taxon>Gunneridae</taxon>
        <taxon>Pentapetalae</taxon>
        <taxon>rosids</taxon>
        <taxon>fabids</taxon>
        <taxon>Fabales</taxon>
        <taxon>Fabaceae</taxon>
        <taxon>Papilionoideae</taxon>
        <taxon>50 kb inversion clade</taxon>
        <taxon>NPAAA clade</taxon>
        <taxon>Hologalegina</taxon>
        <taxon>IRL clade</taxon>
        <taxon>Trifolieae</taxon>
        <taxon>Trifolium</taxon>
    </lineage>
</organism>
<name>A0A392T181_9FABA</name>
<sequence length="16" mass="1697">SLVGQELSFVVAVVCF</sequence>
<protein>
    <submittedName>
        <fullName evidence="1">Uncharacterized protein</fullName>
    </submittedName>
</protein>
<proteinExistence type="predicted"/>
<feature type="non-terminal residue" evidence="1">
    <location>
        <position position="1"/>
    </location>
</feature>
<dbReference type="EMBL" id="LXQA010471113">
    <property type="protein sequence ID" value="MCI53916.1"/>
    <property type="molecule type" value="Genomic_DNA"/>
</dbReference>
<dbReference type="Proteomes" id="UP000265520">
    <property type="component" value="Unassembled WGS sequence"/>
</dbReference>
<accession>A0A392T181</accession>
<dbReference type="AlphaFoldDB" id="A0A392T181"/>
<comment type="caution">
    <text evidence="1">The sequence shown here is derived from an EMBL/GenBank/DDBJ whole genome shotgun (WGS) entry which is preliminary data.</text>
</comment>
<keyword evidence="2" id="KW-1185">Reference proteome</keyword>